<dbReference type="PANTHER" id="PTHR36840">
    <property type="entry name" value="BLL5714 PROTEIN"/>
    <property type="match status" value="1"/>
</dbReference>
<feature type="transmembrane region" description="Helical" evidence="1">
    <location>
        <begin position="36"/>
        <end position="56"/>
    </location>
</feature>
<keyword evidence="3" id="KW-1185">Reference proteome</keyword>
<dbReference type="AlphaFoldDB" id="A0A380K5M7"/>
<feature type="transmembrane region" description="Helical" evidence="1">
    <location>
        <begin position="327"/>
        <end position="344"/>
    </location>
</feature>
<dbReference type="InterPro" id="IPR010640">
    <property type="entry name" value="Low_temperature_requirement_A"/>
</dbReference>
<dbReference type="EMBL" id="UHFN01000007">
    <property type="protein sequence ID" value="SUN60208.1"/>
    <property type="molecule type" value="Genomic_DNA"/>
</dbReference>
<gene>
    <name evidence="2" type="ORF">NCTC12224_00752</name>
</gene>
<feature type="transmembrane region" description="Helical" evidence="1">
    <location>
        <begin position="101"/>
        <end position="119"/>
    </location>
</feature>
<evidence type="ECO:0000256" key="1">
    <source>
        <dbReference type="SAM" id="Phobius"/>
    </source>
</evidence>
<dbReference type="Proteomes" id="UP000254924">
    <property type="component" value="Unassembled WGS sequence"/>
</dbReference>
<feature type="transmembrane region" description="Helical" evidence="1">
    <location>
        <begin position="229"/>
        <end position="251"/>
    </location>
</feature>
<sequence length="362" mass="41606">MPTIVAKRVSNYELFYDLVFVYATRRLTTLLHQDHLAFGVILNFIISSILVLSIWMQQNFHLNKYGERDRLDIFTNIPSMFIVGNFALNIGKLNYTTVDVLVYNGLLILAYALIVYQYYMRGRQHGFTQDIKVSMWTLTGAILGFALLTAILLILKQVADAGLAHFLSQYFYVAWLLPVIFPFFFYKRFDETLMNFPHLVERCQLITIISFGETVLGIIQTYPLADYPIAGFAFFVGMSMMFIAYISQTYLNIEHHQITRAHGLVASHVLLVIGVNLMTVGIEFFANHHHVETGFVLFLAALYIYYVGLLSTSIYNRETYRISRRSLLEYATWLLAFSLIFYVLRPTTLSFSALPMLSLAIS</sequence>
<feature type="transmembrane region" description="Helical" evidence="1">
    <location>
        <begin position="263"/>
        <end position="282"/>
    </location>
</feature>
<keyword evidence="1" id="KW-0812">Transmembrane</keyword>
<proteinExistence type="predicted"/>
<feature type="transmembrane region" description="Helical" evidence="1">
    <location>
        <begin position="294"/>
        <end position="315"/>
    </location>
</feature>
<keyword evidence="1" id="KW-0472">Membrane</keyword>
<dbReference type="PANTHER" id="PTHR36840:SF1">
    <property type="entry name" value="BLL5714 PROTEIN"/>
    <property type="match status" value="1"/>
</dbReference>
<accession>A0A380K5M7</accession>
<protein>
    <submittedName>
        <fullName evidence="2">Low temperature requirement A</fullName>
    </submittedName>
</protein>
<evidence type="ECO:0000313" key="2">
    <source>
        <dbReference type="EMBL" id="SUN60208.1"/>
    </source>
</evidence>
<name>A0A380K5M7_9STRE</name>
<organism evidence="2 3">
    <name type="scientific">Streptococcus hyointestinalis</name>
    <dbReference type="NCBI Taxonomy" id="1337"/>
    <lineage>
        <taxon>Bacteria</taxon>
        <taxon>Bacillati</taxon>
        <taxon>Bacillota</taxon>
        <taxon>Bacilli</taxon>
        <taxon>Lactobacillales</taxon>
        <taxon>Streptococcaceae</taxon>
        <taxon>Streptococcus</taxon>
    </lineage>
</organism>
<keyword evidence="1" id="KW-1133">Transmembrane helix</keyword>
<feature type="transmembrane region" description="Helical" evidence="1">
    <location>
        <begin position="167"/>
        <end position="185"/>
    </location>
</feature>
<dbReference type="OrthoDB" id="9798526at2"/>
<feature type="transmembrane region" description="Helical" evidence="1">
    <location>
        <begin position="131"/>
        <end position="155"/>
    </location>
</feature>
<feature type="transmembrane region" description="Helical" evidence="1">
    <location>
        <begin position="77"/>
        <end position="95"/>
    </location>
</feature>
<evidence type="ECO:0000313" key="3">
    <source>
        <dbReference type="Proteomes" id="UP000254924"/>
    </source>
</evidence>
<reference evidence="2 3" key="1">
    <citation type="submission" date="2018-06" db="EMBL/GenBank/DDBJ databases">
        <authorList>
            <consortium name="Pathogen Informatics"/>
            <person name="Doyle S."/>
        </authorList>
    </citation>
    <scope>NUCLEOTIDE SEQUENCE [LARGE SCALE GENOMIC DNA]</scope>
    <source>
        <strain evidence="2 3">NCTC12224</strain>
    </source>
</reference>
<dbReference type="Pfam" id="PF06772">
    <property type="entry name" value="LtrA"/>
    <property type="match status" value="1"/>
</dbReference>